<gene>
    <name evidence="2" type="ORF">HMPREF9151_02530</name>
</gene>
<keyword evidence="1" id="KW-0472">Membrane</keyword>
<name>L1MXU4_9BACT</name>
<proteinExistence type="predicted"/>
<dbReference type="EMBL" id="AMEP01000164">
    <property type="protein sequence ID" value="EKX96128.1"/>
    <property type="molecule type" value="Genomic_DNA"/>
</dbReference>
<evidence type="ECO:0000313" key="3">
    <source>
        <dbReference type="Proteomes" id="UP000010433"/>
    </source>
</evidence>
<dbReference type="AlphaFoldDB" id="L1MXU4"/>
<evidence type="ECO:0000313" key="2">
    <source>
        <dbReference type="EMBL" id="EKX96128.1"/>
    </source>
</evidence>
<keyword evidence="3" id="KW-1185">Reference proteome</keyword>
<reference evidence="2 3" key="1">
    <citation type="submission" date="2012-05" db="EMBL/GenBank/DDBJ databases">
        <authorList>
            <person name="Weinstock G."/>
            <person name="Sodergren E."/>
            <person name="Lobos E.A."/>
            <person name="Fulton L."/>
            <person name="Fulton R."/>
            <person name="Courtney L."/>
            <person name="Fronick C."/>
            <person name="O'Laughlin M."/>
            <person name="Godfrey J."/>
            <person name="Wilson R.M."/>
            <person name="Miner T."/>
            <person name="Farmer C."/>
            <person name="Delehaunty K."/>
            <person name="Cordes M."/>
            <person name="Minx P."/>
            <person name="Tomlinson C."/>
            <person name="Chen J."/>
            <person name="Wollam A."/>
            <person name="Pepin K.H."/>
            <person name="Bhonagiri V."/>
            <person name="Zhang X."/>
            <person name="Suruliraj S."/>
            <person name="Warren W."/>
            <person name="Mitreva M."/>
            <person name="Mardis E.R."/>
            <person name="Wilson R.K."/>
        </authorList>
    </citation>
    <scope>NUCLEOTIDE SEQUENCE [LARGE SCALE GENOMIC DNA]</scope>
    <source>
        <strain evidence="2 3">F0055</strain>
    </source>
</reference>
<organism evidence="2 3">
    <name type="scientific">Hoylesella saccharolytica F0055</name>
    <dbReference type="NCBI Taxonomy" id="1127699"/>
    <lineage>
        <taxon>Bacteria</taxon>
        <taxon>Pseudomonadati</taxon>
        <taxon>Bacteroidota</taxon>
        <taxon>Bacteroidia</taxon>
        <taxon>Bacteroidales</taxon>
        <taxon>Prevotellaceae</taxon>
        <taxon>Hoylesella</taxon>
    </lineage>
</organism>
<keyword evidence="1" id="KW-0812">Transmembrane</keyword>
<comment type="caution">
    <text evidence="2">The sequence shown here is derived from an EMBL/GenBank/DDBJ whole genome shotgun (WGS) entry which is preliminary data.</text>
</comment>
<feature type="transmembrane region" description="Helical" evidence="1">
    <location>
        <begin position="21"/>
        <end position="42"/>
    </location>
</feature>
<dbReference type="NCBIfam" id="NF033879">
    <property type="entry name" value="smalltalk"/>
    <property type="match status" value="1"/>
</dbReference>
<protein>
    <recommendedName>
        <fullName evidence="4">Smalltalk protein</fullName>
    </recommendedName>
</protein>
<sequence length="51" mass="5594">MKPLFYKPFNKLKIMSKVNMSNWKLIIKVIAAVATAILGVIVGKGGSDETE</sequence>
<dbReference type="HOGENOM" id="CLU_3102324_0_0_10"/>
<evidence type="ECO:0008006" key="4">
    <source>
        <dbReference type="Google" id="ProtNLM"/>
    </source>
</evidence>
<dbReference type="Pfam" id="PF20096">
    <property type="entry name" value="DUF6486"/>
    <property type="match status" value="1"/>
</dbReference>
<dbReference type="Proteomes" id="UP000010433">
    <property type="component" value="Unassembled WGS sequence"/>
</dbReference>
<keyword evidence="1" id="KW-1133">Transmembrane helix</keyword>
<dbReference type="PATRIC" id="fig|1127699.3.peg.2324"/>
<accession>L1MXU4</accession>
<evidence type="ECO:0000256" key="1">
    <source>
        <dbReference type="SAM" id="Phobius"/>
    </source>
</evidence>
<dbReference type="InterPro" id="IPR045505">
    <property type="entry name" value="DUF6486"/>
</dbReference>